<proteinExistence type="predicted"/>
<dbReference type="EMBL" id="QUMU01000012">
    <property type="protein sequence ID" value="REG25939.1"/>
    <property type="molecule type" value="Genomic_DNA"/>
</dbReference>
<dbReference type="InterPro" id="IPR050955">
    <property type="entry name" value="Plant_Biomass_Hydrol_Est"/>
</dbReference>
<dbReference type="Proteomes" id="UP000256345">
    <property type="component" value="Unassembled WGS sequence"/>
</dbReference>
<dbReference type="Pfam" id="PF17957">
    <property type="entry name" value="Big_7"/>
    <property type="match status" value="1"/>
</dbReference>
<reference evidence="3 4" key="1">
    <citation type="submission" date="2018-08" db="EMBL/GenBank/DDBJ databases">
        <title>Genomic Encyclopedia of Archaeal and Bacterial Type Strains, Phase II (KMG-II): from individual species to whole genera.</title>
        <authorList>
            <person name="Goeker M."/>
        </authorList>
    </citation>
    <scope>NUCLEOTIDE SEQUENCE [LARGE SCALE GENOMIC DNA]</scope>
    <source>
        <strain evidence="3 4">DSM 2261</strain>
    </source>
</reference>
<keyword evidence="1" id="KW-0732">Signal</keyword>
<evidence type="ECO:0000313" key="3">
    <source>
        <dbReference type="EMBL" id="REG25939.1"/>
    </source>
</evidence>
<dbReference type="InterPro" id="IPR013783">
    <property type="entry name" value="Ig-like_fold"/>
</dbReference>
<dbReference type="SUPFAM" id="SSF53474">
    <property type="entry name" value="alpha/beta-Hydrolases"/>
    <property type="match status" value="2"/>
</dbReference>
<sequence length="632" mass="64909">MSGRSTRRFSSFTSSRGMRFAALLLTTAAGCGPLEAGAPEEQSAPSASDVAQVESELTQVTGFGTNPGNLLMYRHVPASMPASAPLVVVLHGCTQTAAAMENTGWTAAANVYKFYVVYAQQQSGNNSSSCFNWFEPGDIARGAGEALSLKQMVDAMKSAYSIDSTRVFITGFSGGGYMVPVMLATYPDVFSAGAVNAGGPYKCATSMNEAFTCMSPGIDKTPTAWGDLVRGAYSGYTGARPRVSIWHGTSDFTVKNSNATEAMEQWTNVHGIDQTADFTETVAGFPHKEYRNSAGTTLVETYDLTGMGHAVAIDPQYSFPGSTSVCGATGSYLSDVNLCASYYQAKFFGLTGGGGGTGDTTPPTVNLTAPANGATVSGSVTLTASASDAVGVTRVEFYVDGALAGSDSAAPYELAWSSTSVANGSHSLSAKAFDAAGNSATDADTSVTVSNSGTSTPVTVSFTSVAADDGYIKANSDGSLPALGTLTGLALGRGTDAKFNRSFLSFDTSGLPDGATITRAYLTVAYSSGSGDPWASPAGNTLVLDVKTGTFNAAATETADWGVAANASAVASIPKFTLGTTNSADFASAGLVAINKTGKTQLRLRFTQDQAATAYLFVQDGANAKLTVVYTP</sequence>
<dbReference type="PANTHER" id="PTHR43037:SF1">
    <property type="entry name" value="BLL1128 PROTEIN"/>
    <property type="match status" value="1"/>
</dbReference>
<protein>
    <submittedName>
        <fullName evidence="3">Poly(Hydroxyalkanoate) depolymerase family esterase</fullName>
    </submittedName>
</protein>
<dbReference type="Gene3D" id="3.40.50.1820">
    <property type="entry name" value="alpha/beta hydrolase"/>
    <property type="match status" value="1"/>
</dbReference>
<organism evidence="3 4">
    <name type="scientific">Archangium gephyra</name>
    <dbReference type="NCBI Taxonomy" id="48"/>
    <lineage>
        <taxon>Bacteria</taxon>
        <taxon>Pseudomonadati</taxon>
        <taxon>Myxococcota</taxon>
        <taxon>Myxococcia</taxon>
        <taxon>Myxococcales</taxon>
        <taxon>Cystobacterineae</taxon>
        <taxon>Archangiaceae</taxon>
        <taxon>Archangium</taxon>
    </lineage>
</organism>
<gene>
    <name evidence="3" type="ORF">ATI61_11234</name>
</gene>
<evidence type="ECO:0000313" key="4">
    <source>
        <dbReference type="Proteomes" id="UP000256345"/>
    </source>
</evidence>
<dbReference type="Gene3D" id="2.60.40.10">
    <property type="entry name" value="Immunoglobulins"/>
    <property type="match status" value="1"/>
</dbReference>
<evidence type="ECO:0000256" key="1">
    <source>
        <dbReference type="ARBA" id="ARBA00022729"/>
    </source>
</evidence>
<dbReference type="InterPro" id="IPR010126">
    <property type="entry name" value="Esterase_phb"/>
</dbReference>
<evidence type="ECO:0000256" key="2">
    <source>
        <dbReference type="ARBA" id="ARBA00022801"/>
    </source>
</evidence>
<keyword evidence="2" id="KW-0378">Hydrolase</keyword>
<accession>A0ABX9JRY4</accession>
<dbReference type="NCBIfam" id="TIGR01840">
    <property type="entry name" value="esterase_phb"/>
    <property type="match status" value="1"/>
</dbReference>
<name>A0ABX9JRY4_9BACT</name>
<dbReference type="RefSeq" id="WP_047855522.1">
    <property type="nucleotide sequence ID" value="NZ_CP011509.1"/>
</dbReference>
<dbReference type="PROSITE" id="PS51257">
    <property type="entry name" value="PROKAR_LIPOPROTEIN"/>
    <property type="match status" value="1"/>
</dbReference>
<dbReference type="InterPro" id="IPR029058">
    <property type="entry name" value="AB_hydrolase_fold"/>
</dbReference>
<keyword evidence="4" id="KW-1185">Reference proteome</keyword>
<dbReference type="PANTHER" id="PTHR43037">
    <property type="entry name" value="UNNAMED PRODUCT-RELATED"/>
    <property type="match status" value="1"/>
</dbReference>
<dbReference type="Pfam" id="PF10503">
    <property type="entry name" value="Esterase_PHB"/>
    <property type="match status" value="1"/>
</dbReference>
<comment type="caution">
    <text evidence="3">The sequence shown here is derived from an EMBL/GenBank/DDBJ whole genome shotgun (WGS) entry which is preliminary data.</text>
</comment>